<proteinExistence type="predicted"/>
<dbReference type="Proteomes" id="UP001234297">
    <property type="component" value="Chromosome 3"/>
</dbReference>
<evidence type="ECO:0000313" key="1">
    <source>
        <dbReference type="EMBL" id="KAJ8637580.1"/>
    </source>
</evidence>
<gene>
    <name evidence="1" type="ORF">MRB53_011847</name>
</gene>
<name>A0ACC2LW07_PERAE</name>
<keyword evidence="2" id="KW-1185">Reference proteome</keyword>
<organism evidence="1 2">
    <name type="scientific">Persea americana</name>
    <name type="common">Avocado</name>
    <dbReference type="NCBI Taxonomy" id="3435"/>
    <lineage>
        <taxon>Eukaryota</taxon>
        <taxon>Viridiplantae</taxon>
        <taxon>Streptophyta</taxon>
        <taxon>Embryophyta</taxon>
        <taxon>Tracheophyta</taxon>
        <taxon>Spermatophyta</taxon>
        <taxon>Magnoliopsida</taxon>
        <taxon>Magnoliidae</taxon>
        <taxon>Laurales</taxon>
        <taxon>Lauraceae</taxon>
        <taxon>Persea</taxon>
    </lineage>
</organism>
<evidence type="ECO:0000313" key="2">
    <source>
        <dbReference type="Proteomes" id="UP001234297"/>
    </source>
</evidence>
<accession>A0ACC2LW07</accession>
<protein>
    <submittedName>
        <fullName evidence="1">Uncharacterized protein</fullName>
    </submittedName>
</protein>
<dbReference type="EMBL" id="CM056811">
    <property type="protein sequence ID" value="KAJ8637580.1"/>
    <property type="molecule type" value="Genomic_DNA"/>
</dbReference>
<comment type="caution">
    <text evidence="1">The sequence shown here is derived from an EMBL/GenBank/DDBJ whole genome shotgun (WGS) entry which is preliminary data.</text>
</comment>
<sequence length="357" mass="39280">MNEISRSLANVAFAHGRGRFLSGYLPLERWPQSSLWAAMVSPVRRLSLLLTVSPDGPTSPSYHCSGRPPTEFHYGRVNVFFLGFLLFPLAEMEGNKDDALKCLKICKEALEIGDRTRALKFITKARRLDPTLPVDDLISTINAQAPAEDPPPPDAAPNGVSVPGKGSTGTTSFRARASANGSSSSNAYTEEQVSIVRQIKRQKDYYAILGLEKGSSVEDVRKAYRKLSLKVHPDKNQAPGAEEAFKAVSKAFQCLSDEESRKRYDLVGSEDEVVYQSRSARRAQHGFYEADIDPDEIFRNFFFGSGGMPPMATSFQGFRIAGLSCSGVSGASHSRHRTVTGLGNFRRLLDAWKDCPH</sequence>
<reference evidence="1 2" key="1">
    <citation type="journal article" date="2022" name="Hortic Res">
        <title>A haplotype resolved chromosomal level avocado genome allows analysis of novel avocado genes.</title>
        <authorList>
            <person name="Nath O."/>
            <person name="Fletcher S.J."/>
            <person name="Hayward A."/>
            <person name="Shaw L.M."/>
            <person name="Masouleh A.K."/>
            <person name="Furtado A."/>
            <person name="Henry R.J."/>
            <person name="Mitter N."/>
        </authorList>
    </citation>
    <scope>NUCLEOTIDE SEQUENCE [LARGE SCALE GENOMIC DNA]</scope>
    <source>
        <strain evidence="2">cv. Hass</strain>
    </source>
</reference>